<dbReference type="InterPro" id="IPR000150">
    <property type="entry name" value="Cof"/>
</dbReference>
<dbReference type="SFLD" id="SFLDG01140">
    <property type="entry name" value="C2.B:_Phosphomannomutase_and_P"/>
    <property type="match status" value="1"/>
</dbReference>
<protein>
    <submittedName>
        <fullName evidence="1">Cof subfamily protein (Haloacid dehalogenase superfamily)</fullName>
    </submittedName>
</protein>
<dbReference type="PANTHER" id="PTHR10000">
    <property type="entry name" value="PHOSPHOSERINE PHOSPHATASE"/>
    <property type="match status" value="1"/>
</dbReference>
<comment type="caution">
    <text evidence="1">The sequence shown here is derived from an EMBL/GenBank/DDBJ whole genome shotgun (WGS) entry which is preliminary data.</text>
</comment>
<gene>
    <name evidence="1" type="ORF">J2Z42_001299</name>
</gene>
<evidence type="ECO:0000313" key="1">
    <source>
        <dbReference type="EMBL" id="MBP2032625.1"/>
    </source>
</evidence>
<dbReference type="SFLD" id="SFLDS00003">
    <property type="entry name" value="Haloacid_Dehalogenase"/>
    <property type="match status" value="1"/>
</dbReference>
<keyword evidence="2" id="KW-1185">Reference proteome</keyword>
<organism evidence="1 2">
    <name type="scientific">Clostridium algifaecis</name>
    <dbReference type="NCBI Taxonomy" id="1472040"/>
    <lineage>
        <taxon>Bacteria</taxon>
        <taxon>Bacillati</taxon>
        <taxon>Bacillota</taxon>
        <taxon>Clostridia</taxon>
        <taxon>Eubacteriales</taxon>
        <taxon>Clostridiaceae</taxon>
        <taxon>Clostridium</taxon>
    </lineage>
</organism>
<dbReference type="InterPro" id="IPR023214">
    <property type="entry name" value="HAD_sf"/>
</dbReference>
<dbReference type="RefSeq" id="WP_209701809.1">
    <property type="nucleotide sequence ID" value="NZ_JAGGLM010000006.1"/>
</dbReference>
<dbReference type="Proteomes" id="UP001519307">
    <property type="component" value="Unassembled WGS sequence"/>
</dbReference>
<dbReference type="SUPFAM" id="SSF56784">
    <property type="entry name" value="HAD-like"/>
    <property type="match status" value="1"/>
</dbReference>
<dbReference type="PANTHER" id="PTHR10000:SF8">
    <property type="entry name" value="HAD SUPERFAMILY HYDROLASE-LIKE, TYPE 3"/>
    <property type="match status" value="1"/>
</dbReference>
<dbReference type="Gene3D" id="3.40.50.1000">
    <property type="entry name" value="HAD superfamily/HAD-like"/>
    <property type="match status" value="1"/>
</dbReference>
<evidence type="ECO:0000313" key="2">
    <source>
        <dbReference type="Proteomes" id="UP001519307"/>
    </source>
</evidence>
<dbReference type="NCBIfam" id="TIGR01484">
    <property type="entry name" value="HAD-SF-IIB"/>
    <property type="match status" value="1"/>
</dbReference>
<dbReference type="CDD" id="cd07516">
    <property type="entry name" value="HAD_Pase"/>
    <property type="match status" value="1"/>
</dbReference>
<sequence length="271" mass="30068">MYKLIAIDMDGTLLKDNKTISNENIEAIKKAVEHGTKVSLATGRPIKGIEKYLKQLDLISDSNYAVGFNGAVVENTMSHKIISQDTLSQDDIEFIYKLSKAPNIYPQIALKDSSVSPIKNKYSELDAYLNKITFKIGSIENVSENENIFKFMFLGEGPDLSRCISKLPKEIYDKYTVVRSEPEILEFMNKNTNKGHGVDVLAKKFGIDKSEVICIGDSFNDVHMIKYAGLGVAMGNAATEVKNIANYVTKTNEENGVAHVINKFVLSGILN</sequence>
<dbReference type="InterPro" id="IPR036412">
    <property type="entry name" value="HAD-like_sf"/>
</dbReference>
<dbReference type="NCBIfam" id="TIGR00099">
    <property type="entry name" value="Cof-subfamily"/>
    <property type="match status" value="1"/>
</dbReference>
<dbReference type="EMBL" id="JAGGLM010000006">
    <property type="protein sequence ID" value="MBP2032625.1"/>
    <property type="molecule type" value="Genomic_DNA"/>
</dbReference>
<dbReference type="InterPro" id="IPR006379">
    <property type="entry name" value="HAD-SF_hydro_IIB"/>
</dbReference>
<dbReference type="Pfam" id="PF08282">
    <property type="entry name" value="Hydrolase_3"/>
    <property type="match status" value="1"/>
</dbReference>
<dbReference type="SFLD" id="SFLDG01144">
    <property type="entry name" value="C2.B.4:_PGP_Like"/>
    <property type="match status" value="1"/>
</dbReference>
<dbReference type="Gene3D" id="3.30.1240.10">
    <property type="match status" value="1"/>
</dbReference>
<name>A0ABS4KRG4_9CLOT</name>
<accession>A0ABS4KRG4</accession>
<proteinExistence type="predicted"/>
<dbReference type="PROSITE" id="PS01229">
    <property type="entry name" value="COF_2"/>
    <property type="match status" value="1"/>
</dbReference>
<reference evidence="1 2" key="1">
    <citation type="submission" date="2021-03" db="EMBL/GenBank/DDBJ databases">
        <title>Genomic Encyclopedia of Type Strains, Phase IV (KMG-IV): sequencing the most valuable type-strain genomes for metagenomic binning, comparative biology and taxonomic classification.</title>
        <authorList>
            <person name="Goeker M."/>
        </authorList>
    </citation>
    <scope>NUCLEOTIDE SEQUENCE [LARGE SCALE GENOMIC DNA]</scope>
    <source>
        <strain evidence="1 2">DSM 28783</strain>
    </source>
</reference>